<protein>
    <recommendedName>
        <fullName evidence="4">Glycosyltransferase RgtA/B/C/D-like domain-containing protein</fullName>
    </recommendedName>
</protein>
<accession>A0A4Q2AUQ4</accession>
<feature type="transmembrane region" description="Helical" evidence="1">
    <location>
        <begin position="46"/>
        <end position="67"/>
    </location>
</feature>
<feature type="transmembrane region" description="Helical" evidence="1">
    <location>
        <begin position="250"/>
        <end position="271"/>
    </location>
</feature>
<organism evidence="2 3">
    <name type="scientific">Burkholderia stabilis</name>
    <dbReference type="NCBI Taxonomy" id="95485"/>
    <lineage>
        <taxon>Bacteria</taxon>
        <taxon>Pseudomonadati</taxon>
        <taxon>Pseudomonadota</taxon>
        <taxon>Betaproteobacteria</taxon>
        <taxon>Burkholderiales</taxon>
        <taxon>Burkholderiaceae</taxon>
        <taxon>Burkholderia</taxon>
        <taxon>Burkholderia cepacia complex</taxon>
    </lineage>
</organism>
<evidence type="ECO:0000313" key="3">
    <source>
        <dbReference type="Proteomes" id="UP000289650"/>
    </source>
</evidence>
<evidence type="ECO:0000313" key="2">
    <source>
        <dbReference type="EMBL" id="RXV73310.1"/>
    </source>
</evidence>
<sequence>MFGLWSALHAFPDTPHALTVAILMPLALCGLYFAAGRLNRAGDKAWQQAGTVLLGAFVVVTFVWAIAFDSSQASDFGIYYRCGTHLQSDLAAWMSSCRSHFFYQPDNTYWTRSLVYSAPFGVLLGDHYPLFKIYNASLHGLTMALMFFGLARLKGPRVATIALLVFGVYPEWFYSVTLATPDNLALLFVVSFLLLLPGLGSGQRVVLHVAGLAVLAFLANLARTIGPVMIITAALWALTFMTRGQWKRMLGQLAAIVVLYWLANVIFVQVIRAPSQGQFDLLTRVSTIDISQPGQDFRLVFAWLDQFLPLLSASDRASVITHKILLEFSHGFADYPGYLFAKASILFNGMGYFWFSSNPLDLNPDSSSVVKTITVPVGAAMPAVLIASMILQLGLAAFGMVRARRDQLLCASIFFMSMFYVVALGFGDTQSRYSLLIAPAIAIACAIALFPADTGRAEPGTARPSNIPWAGAGVLALAVFYAVGSVLAAKLALRIPVPLTQARQDAPYQLADGTPCNTDPLVFDSSYKRLKVVAPARSTCFRFSVPLPAQATSYTFFVSRDQFPFPFEERTPSPYHYRVEQQGVVLYDGELGKDIVRWHKFNTLQGKETAPAGPARITFSVSRTGPENAAEPFELWLLTPASKALN</sequence>
<dbReference type="Proteomes" id="UP000289650">
    <property type="component" value="Unassembled WGS sequence"/>
</dbReference>
<keyword evidence="1" id="KW-0472">Membrane</keyword>
<feature type="transmembrane region" description="Helical" evidence="1">
    <location>
        <begin position="472"/>
        <end position="493"/>
    </location>
</feature>
<feature type="transmembrane region" description="Helical" evidence="1">
    <location>
        <begin position="15"/>
        <end position="34"/>
    </location>
</feature>
<gene>
    <name evidence="2" type="ORF">D1006_13875</name>
</gene>
<feature type="transmembrane region" description="Helical" evidence="1">
    <location>
        <begin position="408"/>
        <end position="427"/>
    </location>
</feature>
<keyword evidence="1" id="KW-1133">Transmembrane helix</keyword>
<feature type="transmembrane region" description="Helical" evidence="1">
    <location>
        <begin position="375"/>
        <end position="401"/>
    </location>
</feature>
<feature type="transmembrane region" description="Helical" evidence="1">
    <location>
        <begin position="158"/>
        <end position="177"/>
    </location>
</feature>
<feature type="transmembrane region" description="Helical" evidence="1">
    <location>
        <begin position="133"/>
        <end position="151"/>
    </location>
</feature>
<feature type="transmembrane region" description="Helical" evidence="1">
    <location>
        <begin position="212"/>
        <end position="238"/>
    </location>
</feature>
<feature type="transmembrane region" description="Helical" evidence="1">
    <location>
        <begin position="335"/>
        <end position="355"/>
    </location>
</feature>
<dbReference type="EMBL" id="QWEX01000001">
    <property type="protein sequence ID" value="RXV73310.1"/>
    <property type="molecule type" value="Genomic_DNA"/>
</dbReference>
<evidence type="ECO:0000256" key="1">
    <source>
        <dbReference type="SAM" id="Phobius"/>
    </source>
</evidence>
<feature type="transmembrane region" description="Helical" evidence="1">
    <location>
        <begin position="433"/>
        <end position="452"/>
    </location>
</feature>
<proteinExistence type="predicted"/>
<keyword evidence="1" id="KW-0812">Transmembrane</keyword>
<reference evidence="2 3" key="1">
    <citation type="submission" date="2018-08" db="EMBL/GenBank/DDBJ databases">
        <title>Mountain-cultivated ginseng endophyte, Burkholderia stabilis and its activity against ginseng root rot disease.</title>
        <authorList>
            <person name="Tapan Kumar M."/>
            <person name="Bae H."/>
            <person name="Shanmugam G."/>
            <person name="Jeon J."/>
        </authorList>
    </citation>
    <scope>NUCLEOTIDE SEQUENCE [LARGE SCALE GENOMIC DNA]</scope>
    <source>
        <strain evidence="2 3">EB159</strain>
    </source>
</reference>
<evidence type="ECO:0008006" key="4">
    <source>
        <dbReference type="Google" id="ProtNLM"/>
    </source>
</evidence>
<comment type="caution">
    <text evidence="2">The sequence shown here is derived from an EMBL/GenBank/DDBJ whole genome shotgun (WGS) entry which is preliminary data.</text>
</comment>
<feature type="transmembrane region" description="Helical" evidence="1">
    <location>
        <begin position="183"/>
        <end position="200"/>
    </location>
</feature>
<dbReference type="AlphaFoldDB" id="A0A4Q2AUQ4"/>
<name>A0A4Q2AUQ4_9BURK</name>